<dbReference type="SUPFAM" id="SSF56655">
    <property type="entry name" value="Carbohydrate phosphatase"/>
    <property type="match status" value="1"/>
</dbReference>
<dbReference type="EMBL" id="JBBLXS010000282">
    <property type="protein sequence ID" value="MEK0186957.1"/>
    <property type="molecule type" value="Genomic_DNA"/>
</dbReference>
<evidence type="ECO:0000313" key="2">
    <source>
        <dbReference type="Proteomes" id="UP001384579"/>
    </source>
</evidence>
<dbReference type="Gene3D" id="3.40.190.80">
    <property type="match status" value="1"/>
</dbReference>
<comment type="caution">
    <text evidence="1">The sequence shown here is derived from an EMBL/GenBank/DDBJ whole genome shotgun (WGS) entry which is preliminary data.</text>
</comment>
<dbReference type="PRINTS" id="PR00377">
    <property type="entry name" value="IMPHPHTASES"/>
</dbReference>
<dbReference type="CDD" id="cd01643">
    <property type="entry name" value="Bacterial_IMPase_like_2"/>
    <property type="match status" value="1"/>
</dbReference>
<keyword evidence="2" id="KW-1185">Reference proteome</keyword>
<organism evidence="1 2">
    <name type="scientific">Microcoleus anatoxicus PTRS2</name>
    <dbReference type="NCBI Taxonomy" id="2705321"/>
    <lineage>
        <taxon>Bacteria</taxon>
        <taxon>Bacillati</taxon>
        <taxon>Cyanobacteriota</taxon>
        <taxon>Cyanophyceae</taxon>
        <taxon>Oscillatoriophycideae</taxon>
        <taxon>Oscillatoriales</taxon>
        <taxon>Microcoleaceae</taxon>
        <taxon>Microcoleus</taxon>
        <taxon>Microcoleus anatoxicus</taxon>
    </lineage>
</organism>
<gene>
    <name evidence="1" type="ORF">WMG39_19180</name>
</gene>
<dbReference type="Gene3D" id="3.30.540.10">
    <property type="entry name" value="Fructose-1,6-Bisphosphatase, subunit A, domain 1"/>
    <property type="match status" value="1"/>
</dbReference>
<name>A0ABU8YR93_9CYAN</name>
<dbReference type="RefSeq" id="WP_340520286.1">
    <property type="nucleotide sequence ID" value="NZ_JBBLXS010000282.1"/>
</dbReference>
<evidence type="ECO:0000313" key="1">
    <source>
        <dbReference type="EMBL" id="MEK0186957.1"/>
    </source>
</evidence>
<dbReference type="PANTHER" id="PTHR20854">
    <property type="entry name" value="INOSITOL MONOPHOSPHATASE"/>
    <property type="match status" value="1"/>
</dbReference>
<reference evidence="1 2" key="1">
    <citation type="journal article" date="2020" name="Harmful Algae">
        <title>Molecular and morphological characterization of a novel dihydroanatoxin-a producing Microcoleus species (cyanobacteria) from the Russian River, California, USA.</title>
        <authorList>
            <person name="Conklin K.Y."/>
            <person name="Stancheva R."/>
            <person name="Otten T.G."/>
            <person name="Fadness R."/>
            <person name="Boyer G.L."/>
            <person name="Read B."/>
            <person name="Zhang X."/>
            <person name="Sheath R.G."/>
        </authorList>
    </citation>
    <scope>NUCLEOTIDE SEQUENCE [LARGE SCALE GENOMIC DNA]</scope>
    <source>
        <strain evidence="1 2">PTRS2</strain>
    </source>
</reference>
<sequence length="278" mass="30540">MKDFWDSILSFAQHTVYRVGQQLLQDFGTTQADEKDDGSLVTQSDNWADAEIRSAIASTFPSHGILSEEGEHVFPDTEWCWIVDPVDATTNFARGIPIWGISLGLLYRGTPVFGCVHLPPLSQTFHGFFAGDFVEKNLLTDIPQGAFLNGKPIRPTADKMSGNHLFNLCSRSVGIGPHLPSKVRMLGMATYNFLTVASGAVLGGVEATPKIWDIAGSWVIVKAAGAVWLPLDSQAIFPLEVGKNYARVSYPTLVMNRQELVSIFLPFVEAWKQKKLGN</sequence>
<protein>
    <submittedName>
        <fullName evidence="1">Inositol monophosphatase family protein</fullName>
    </submittedName>
</protein>
<proteinExistence type="predicted"/>
<accession>A0ABU8YR93</accession>
<dbReference type="Proteomes" id="UP001384579">
    <property type="component" value="Unassembled WGS sequence"/>
</dbReference>
<dbReference type="Pfam" id="PF00459">
    <property type="entry name" value="Inositol_P"/>
    <property type="match status" value="1"/>
</dbReference>
<dbReference type="PANTHER" id="PTHR20854:SF4">
    <property type="entry name" value="INOSITOL-1-MONOPHOSPHATASE-RELATED"/>
    <property type="match status" value="1"/>
</dbReference>
<dbReference type="InterPro" id="IPR000760">
    <property type="entry name" value="Inositol_monophosphatase-like"/>
</dbReference>